<reference evidence="1 2" key="1">
    <citation type="submission" date="2014-04" db="EMBL/GenBank/DDBJ databases">
        <title>Aquimarina sp. 22II-S11-z7 Genome Sequencing.</title>
        <authorList>
            <person name="Lai Q."/>
        </authorList>
    </citation>
    <scope>NUCLEOTIDE SEQUENCE [LARGE SCALE GENOMIC DNA]</scope>
    <source>
        <strain evidence="1 2">22II-S11-z7</strain>
    </source>
</reference>
<dbReference type="STRING" id="1317122.ATO12_18385"/>
<sequence length="68" mass="8057">MTTNKDKKRVKGSKSFLKKDLTSYQQLVKNSTRKIKNALKNDKNALKMNLRFIYIIERKISICKIFSF</sequence>
<organism evidence="1 2">
    <name type="scientific">Aquimarina atlantica</name>
    <dbReference type="NCBI Taxonomy" id="1317122"/>
    <lineage>
        <taxon>Bacteria</taxon>
        <taxon>Pseudomonadati</taxon>
        <taxon>Bacteroidota</taxon>
        <taxon>Flavobacteriia</taxon>
        <taxon>Flavobacteriales</taxon>
        <taxon>Flavobacteriaceae</taxon>
        <taxon>Aquimarina</taxon>
    </lineage>
</organism>
<gene>
    <name evidence="1" type="ORF">ATO12_18385</name>
</gene>
<protein>
    <submittedName>
        <fullName evidence="1">Uncharacterized protein</fullName>
    </submittedName>
</protein>
<evidence type="ECO:0000313" key="1">
    <source>
        <dbReference type="EMBL" id="EZH72986.1"/>
    </source>
</evidence>
<evidence type="ECO:0000313" key="2">
    <source>
        <dbReference type="Proteomes" id="UP000023541"/>
    </source>
</evidence>
<dbReference type="Proteomes" id="UP000023541">
    <property type="component" value="Unassembled WGS sequence"/>
</dbReference>
<name>A0A023BSM7_9FLAO</name>
<dbReference type="AlphaFoldDB" id="A0A023BSM7"/>
<accession>A0A023BSM7</accession>
<dbReference type="EMBL" id="AQRA01000006">
    <property type="protein sequence ID" value="EZH72986.1"/>
    <property type="molecule type" value="Genomic_DNA"/>
</dbReference>
<keyword evidence="2" id="KW-1185">Reference proteome</keyword>
<comment type="caution">
    <text evidence="1">The sequence shown here is derived from an EMBL/GenBank/DDBJ whole genome shotgun (WGS) entry which is preliminary data.</text>
</comment>
<proteinExistence type="predicted"/>